<evidence type="ECO:0000256" key="1">
    <source>
        <dbReference type="SAM" id="SignalP"/>
    </source>
</evidence>
<dbReference type="Proteomes" id="UP001218218">
    <property type="component" value="Unassembled WGS sequence"/>
</dbReference>
<gene>
    <name evidence="2" type="ORF">DFH08DRAFT_676240</name>
</gene>
<feature type="chain" id="PRO_5041926172" evidence="1">
    <location>
        <begin position="19"/>
        <end position="78"/>
    </location>
</feature>
<accession>A0AAD7AVW0</accession>
<keyword evidence="1" id="KW-0732">Signal</keyword>
<protein>
    <submittedName>
        <fullName evidence="2">Uncharacterized protein</fullName>
    </submittedName>
</protein>
<sequence>MISRLQLFVVWVARDILAIPGVSITVKRLSLSMKHTLTNDQMSMTPENSSVCIVTKEQLKSGLGEGVNWTELLNIREY</sequence>
<evidence type="ECO:0000313" key="3">
    <source>
        <dbReference type="Proteomes" id="UP001218218"/>
    </source>
</evidence>
<organism evidence="2 3">
    <name type="scientific">Mycena albidolilacea</name>
    <dbReference type="NCBI Taxonomy" id="1033008"/>
    <lineage>
        <taxon>Eukaryota</taxon>
        <taxon>Fungi</taxon>
        <taxon>Dikarya</taxon>
        <taxon>Basidiomycota</taxon>
        <taxon>Agaricomycotina</taxon>
        <taxon>Agaricomycetes</taxon>
        <taxon>Agaricomycetidae</taxon>
        <taxon>Agaricales</taxon>
        <taxon>Marasmiineae</taxon>
        <taxon>Mycenaceae</taxon>
        <taxon>Mycena</taxon>
    </lineage>
</organism>
<name>A0AAD7AVW0_9AGAR</name>
<dbReference type="EMBL" id="JARIHO010000001">
    <property type="protein sequence ID" value="KAJ7368983.1"/>
    <property type="molecule type" value="Genomic_DNA"/>
</dbReference>
<feature type="signal peptide" evidence="1">
    <location>
        <begin position="1"/>
        <end position="18"/>
    </location>
</feature>
<evidence type="ECO:0000313" key="2">
    <source>
        <dbReference type="EMBL" id="KAJ7368983.1"/>
    </source>
</evidence>
<comment type="caution">
    <text evidence="2">The sequence shown here is derived from an EMBL/GenBank/DDBJ whole genome shotgun (WGS) entry which is preliminary data.</text>
</comment>
<keyword evidence="3" id="KW-1185">Reference proteome</keyword>
<dbReference type="AlphaFoldDB" id="A0AAD7AVW0"/>
<reference evidence="2" key="1">
    <citation type="submission" date="2023-03" db="EMBL/GenBank/DDBJ databases">
        <title>Massive genome expansion in bonnet fungi (Mycena s.s.) driven by repeated elements and novel gene families across ecological guilds.</title>
        <authorList>
            <consortium name="Lawrence Berkeley National Laboratory"/>
            <person name="Harder C.B."/>
            <person name="Miyauchi S."/>
            <person name="Viragh M."/>
            <person name="Kuo A."/>
            <person name="Thoen E."/>
            <person name="Andreopoulos B."/>
            <person name="Lu D."/>
            <person name="Skrede I."/>
            <person name="Drula E."/>
            <person name="Henrissat B."/>
            <person name="Morin E."/>
            <person name="Kohler A."/>
            <person name="Barry K."/>
            <person name="LaButti K."/>
            <person name="Morin E."/>
            <person name="Salamov A."/>
            <person name="Lipzen A."/>
            <person name="Mereny Z."/>
            <person name="Hegedus B."/>
            <person name="Baldrian P."/>
            <person name="Stursova M."/>
            <person name="Weitz H."/>
            <person name="Taylor A."/>
            <person name="Grigoriev I.V."/>
            <person name="Nagy L.G."/>
            <person name="Martin F."/>
            <person name="Kauserud H."/>
        </authorList>
    </citation>
    <scope>NUCLEOTIDE SEQUENCE</scope>
    <source>
        <strain evidence="2">CBHHK002</strain>
    </source>
</reference>
<proteinExistence type="predicted"/>